<keyword evidence="8" id="KW-1185">Reference proteome</keyword>
<comment type="subcellular location">
    <subcellularLocation>
        <location evidence="1">Membrane</location>
        <topology evidence="1">Multi-pass membrane protein</topology>
    </subcellularLocation>
</comment>
<dbReference type="GO" id="GO:0016020">
    <property type="term" value="C:membrane"/>
    <property type="evidence" value="ECO:0007669"/>
    <property type="project" value="UniProtKB-SubCell"/>
</dbReference>
<dbReference type="Proteomes" id="UP000027920">
    <property type="component" value="Unassembled WGS sequence"/>
</dbReference>
<feature type="transmembrane region" description="Helical" evidence="6">
    <location>
        <begin position="562"/>
        <end position="588"/>
    </location>
</feature>
<dbReference type="GO" id="GO:0015099">
    <property type="term" value="F:nickel cation transmembrane transporter activity"/>
    <property type="evidence" value="ECO:0007669"/>
    <property type="project" value="TreeGrafter"/>
</dbReference>
<dbReference type="Pfam" id="PF01544">
    <property type="entry name" value="CorA"/>
    <property type="match status" value="1"/>
</dbReference>
<feature type="region of interest" description="Disordered" evidence="5">
    <location>
        <begin position="1"/>
        <end position="26"/>
    </location>
</feature>
<keyword evidence="2 6" id="KW-0812">Transmembrane</keyword>
<organism evidence="7 8">
    <name type="scientific">Exophiala aquamarina CBS 119918</name>
    <dbReference type="NCBI Taxonomy" id="1182545"/>
    <lineage>
        <taxon>Eukaryota</taxon>
        <taxon>Fungi</taxon>
        <taxon>Dikarya</taxon>
        <taxon>Ascomycota</taxon>
        <taxon>Pezizomycotina</taxon>
        <taxon>Eurotiomycetes</taxon>
        <taxon>Chaetothyriomycetidae</taxon>
        <taxon>Chaetothyriales</taxon>
        <taxon>Herpotrichiellaceae</taxon>
        <taxon>Exophiala</taxon>
    </lineage>
</organism>
<feature type="transmembrane region" description="Helical" evidence="6">
    <location>
        <begin position="529"/>
        <end position="550"/>
    </location>
</feature>
<keyword evidence="3 6" id="KW-1133">Transmembrane helix</keyword>
<dbReference type="GO" id="GO:0015095">
    <property type="term" value="F:magnesium ion transmembrane transporter activity"/>
    <property type="evidence" value="ECO:0007669"/>
    <property type="project" value="TreeGrafter"/>
</dbReference>
<dbReference type="SUPFAM" id="SSF144083">
    <property type="entry name" value="Magnesium transport protein CorA, transmembrane region"/>
    <property type="match status" value="1"/>
</dbReference>
<accession>A0A072NWX7</accession>
<dbReference type="VEuPathDB" id="FungiDB:A1O9_11594"/>
<gene>
    <name evidence="7" type="ORF">A1O9_11594</name>
</gene>
<dbReference type="InterPro" id="IPR045863">
    <property type="entry name" value="CorA_TM1_TM2"/>
</dbReference>
<evidence type="ECO:0000313" key="7">
    <source>
        <dbReference type="EMBL" id="KEF52354.1"/>
    </source>
</evidence>
<evidence type="ECO:0000256" key="3">
    <source>
        <dbReference type="ARBA" id="ARBA00022989"/>
    </source>
</evidence>
<dbReference type="HOGENOM" id="CLU_424511_0_0_1"/>
<proteinExistence type="predicted"/>
<feature type="compositionally biased region" description="Polar residues" evidence="5">
    <location>
        <begin position="16"/>
        <end position="26"/>
    </location>
</feature>
<dbReference type="EMBL" id="AMGV01000018">
    <property type="protein sequence ID" value="KEF52354.1"/>
    <property type="molecule type" value="Genomic_DNA"/>
</dbReference>
<comment type="caution">
    <text evidence="7">The sequence shown here is derived from an EMBL/GenBank/DDBJ whole genome shotgun (WGS) entry which is preliminary data.</text>
</comment>
<dbReference type="InterPro" id="IPR002523">
    <property type="entry name" value="MgTranspt_CorA/ZnTranspt_ZntB"/>
</dbReference>
<dbReference type="STRING" id="1182545.A0A072NWX7"/>
<dbReference type="Gene3D" id="1.20.58.340">
    <property type="entry name" value="Magnesium transport protein CorA, transmembrane region"/>
    <property type="match status" value="1"/>
</dbReference>
<dbReference type="RefSeq" id="XP_013254944.1">
    <property type="nucleotide sequence ID" value="XM_013399490.1"/>
</dbReference>
<dbReference type="PANTHER" id="PTHR47685:SF1">
    <property type="entry name" value="MAGNESIUM TRANSPORT PROTEIN CORA"/>
    <property type="match status" value="1"/>
</dbReference>
<evidence type="ECO:0000256" key="2">
    <source>
        <dbReference type="ARBA" id="ARBA00022692"/>
    </source>
</evidence>
<evidence type="ECO:0000256" key="1">
    <source>
        <dbReference type="ARBA" id="ARBA00004141"/>
    </source>
</evidence>
<dbReference type="InterPro" id="IPR050829">
    <property type="entry name" value="CorA_MIT"/>
</dbReference>
<dbReference type="AlphaFoldDB" id="A0A072NWX7"/>
<dbReference type="PANTHER" id="PTHR47685">
    <property type="entry name" value="MAGNESIUM TRANSPORT PROTEIN CORA"/>
    <property type="match status" value="1"/>
</dbReference>
<name>A0A072NWX7_9EURO</name>
<dbReference type="GeneID" id="25286492"/>
<dbReference type="GO" id="GO:0015087">
    <property type="term" value="F:cobalt ion transmembrane transporter activity"/>
    <property type="evidence" value="ECO:0007669"/>
    <property type="project" value="TreeGrafter"/>
</dbReference>
<dbReference type="OrthoDB" id="341259at2759"/>
<evidence type="ECO:0000256" key="6">
    <source>
        <dbReference type="SAM" id="Phobius"/>
    </source>
</evidence>
<reference evidence="7 8" key="1">
    <citation type="submission" date="2013-03" db="EMBL/GenBank/DDBJ databases">
        <title>The Genome Sequence of Exophiala aquamarina CBS 119918.</title>
        <authorList>
            <consortium name="The Broad Institute Genomics Platform"/>
            <person name="Cuomo C."/>
            <person name="de Hoog S."/>
            <person name="Gorbushina A."/>
            <person name="Walker B."/>
            <person name="Young S.K."/>
            <person name="Zeng Q."/>
            <person name="Gargeya S."/>
            <person name="Fitzgerald M."/>
            <person name="Haas B."/>
            <person name="Abouelleil A."/>
            <person name="Allen A.W."/>
            <person name="Alvarado L."/>
            <person name="Arachchi H.M."/>
            <person name="Berlin A.M."/>
            <person name="Chapman S.B."/>
            <person name="Gainer-Dewar J."/>
            <person name="Goldberg J."/>
            <person name="Griggs A."/>
            <person name="Gujja S."/>
            <person name="Hansen M."/>
            <person name="Howarth C."/>
            <person name="Imamovic A."/>
            <person name="Ireland A."/>
            <person name="Larimer J."/>
            <person name="McCowan C."/>
            <person name="Murphy C."/>
            <person name="Pearson M."/>
            <person name="Poon T.W."/>
            <person name="Priest M."/>
            <person name="Roberts A."/>
            <person name="Saif S."/>
            <person name="Shea T."/>
            <person name="Sisk P."/>
            <person name="Sykes S."/>
            <person name="Wortman J."/>
            <person name="Nusbaum C."/>
            <person name="Birren B."/>
        </authorList>
    </citation>
    <scope>NUCLEOTIDE SEQUENCE [LARGE SCALE GENOMIC DNA]</scope>
    <source>
        <strain evidence="7 8">CBS 119918</strain>
    </source>
</reference>
<protein>
    <submittedName>
        <fullName evidence="7">Uncharacterized protein</fullName>
    </submittedName>
</protein>
<evidence type="ECO:0000256" key="4">
    <source>
        <dbReference type="ARBA" id="ARBA00023136"/>
    </source>
</evidence>
<keyword evidence="4 6" id="KW-0472">Membrane</keyword>
<evidence type="ECO:0000256" key="5">
    <source>
        <dbReference type="SAM" id="MobiDB-lite"/>
    </source>
</evidence>
<sequence length="663" mass="75715">MTTSLSHLLARESSEKSGTVASSDSGRTAAARNYACEQDDSVVKHATILDIDPSSRLPKDGMTFRKPTVDSLLQRGPSEIMSEIKGHRTSIRWVHLRSNCMSWIEDLMEKVCEERHISMQDHNSQRPSTPVKINPLLRKDLWAHLFHGKASDQIQTRFMGPTCTPFSIDLEDEQSDSTSESTKGPRNNLVLYLPYLNWELAQSWKQRQELIQEAREGREISGQADSELIKMYLHHDTSPLHDRRTLHQAYYHDFGMTRSLPKYDQVMQRFTAEMTSEQEAKLLVVDQLWLWIIKGKGSNGQDNDEPMPDLVITAFPGRFNGCYDSADVYHGVIEHLERGLEPPLRSANDLAAVIVEHCTGVFFQRQLEADKWFLEFYAAAIGVIRDKQKAAFTRFCFTSQELEELQINQTSLLEVSRKLEDAAFSISVEATLFSQIKDIIDELECIDYILGRQDDMVRALTRTQKSRSLRTVSDIVKERRNTWAGIARTAKIAYTEIQAQMDLKQKQSSLAEARTNRYQVEDSARHGRIMLLFTVVTIIFLPMSFLATWFGMNLKEEDSGQLTLGLIAAVVFPISIVIAIVALVFAFSQRLRDWLASCIEKIIGGTLAILGIHGGRSTTMSMHSGLRRDRERPRRFDLRLRRLTESELDDEINDRRHSDDQIV</sequence>
<evidence type="ECO:0000313" key="8">
    <source>
        <dbReference type="Proteomes" id="UP000027920"/>
    </source>
</evidence>